<dbReference type="EMBL" id="JAKUCV010005466">
    <property type="protein sequence ID" value="KAJ4831026.1"/>
    <property type="molecule type" value="Genomic_DNA"/>
</dbReference>
<accession>A0A9Q0FGH0</accession>
<evidence type="ECO:0000259" key="1">
    <source>
        <dbReference type="PROSITE" id="PS50144"/>
    </source>
</evidence>
<dbReference type="CDD" id="cd00121">
    <property type="entry name" value="MATH"/>
    <property type="match status" value="2"/>
</dbReference>
<feature type="domain" description="MATH" evidence="1">
    <location>
        <begin position="205"/>
        <end position="330"/>
    </location>
</feature>
<feature type="domain" description="MATH" evidence="1">
    <location>
        <begin position="46"/>
        <end position="179"/>
    </location>
</feature>
<protein>
    <recommendedName>
        <fullName evidence="1">MATH domain-containing protein</fullName>
    </recommendedName>
</protein>
<comment type="caution">
    <text evidence="2">The sequence shown here is derived from an EMBL/GenBank/DDBJ whole genome shotgun (WGS) entry which is preliminary data.</text>
</comment>
<proteinExistence type="predicted"/>
<reference evidence="2" key="1">
    <citation type="submission" date="2022-02" db="EMBL/GenBank/DDBJ databases">
        <authorList>
            <person name="Henning P.M."/>
            <person name="McCubbin A.G."/>
            <person name="Shore J.S."/>
        </authorList>
    </citation>
    <scope>NUCLEOTIDE SEQUENCE</scope>
    <source>
        <strain evidence="2">F60SS</strain>
        <tissue evidence="2">Leaves</tissue>
    </source>
</reference>
<dbReference type="PANTHER" id="PTHR46162:SF2">
    <property type="entry name" value="ANKYRIN REPEAT-CONTAINING PROTEIN-RELATED"/>
    <property type="match status" value="1"/>
</dbReference>
<dbReference type="AlphaFoldDB" id="A0A9Q0FGH0"/>
<reference evidence="2" key="2">
    <citation type="journal article" date="2023" name="Plants (Basel)">
        <title>Annotation of the Turnera subulata (Passifloraceae) Draft Genome Reveals the S-Locus Evolved after the Divergence of Turneroideae from Passifloroideae in a Stepwise Manner.</title>
        <authorList>
            <person name="Henning P.M."/>
            <person name="Roalson E.H."/>
            <person name="Mir W."/>
            <person name="McCubbin A.G."/>
            <person name="Shore J.S."/>
        </authorList>
    </citation>
    <scope>NUCLEOTIDE SEQUENCE</scope>
    <source>
        <strain evidence="2">F60SS</strain>
    </source>
</reference>
<dbReference type="Proteomes" id="UP001141552">
    <property type="component" value="Unassembled WGS sequence"/>
</dbReference>
<name>A0A9Q0FGH0_9ROSI</name>
<keyword evidence="3" id="KW-1185">Reference proteome</keyword>
<dbReference type="SMART" id="SM00061">
    <property type="entry name" value="MATH"/>
    <property type="match status" value="2"/>
</dbReference>
<gene>
    <name evidence="2" type="ORF">Tsubulata_045899</name>
</gene>
<dbReference type="Pfam" id="PF22486">
    <property type="entry name" value="MATH_2"/>
    <property type="match status" value="2"/>
</dbReference>
<evidence type="ECO:0000313" key="2">
    <source>
        <dbReference type="EMBL" id="KAJ4831026.1"/>
    </source>
</evidence>
<dbReference type="InterPro" id="IPR008974">
    <property type="entry name" value="TRAF-like"/>
</dbReference>
<dbReference type="PANTHER" id="PTHR46162">
    <property type="entry name" value="TRAF-LIKE FAMILY PROTEIN"/>
    <property type="match status" value="1"/>
</dbReference>
<dbReference type="Gene3D" id="2.60.210.10">
    <property type="entry name" value="Apoptosis, Tumor Necrosis Factor Receptor Associated Protein 2, Chain A"/>
    <property type="match status" value="2"/>
</dbReference>
<organism evidence="2 3">
    <name type="scientific">Turnera subulata</name>
    <dbReference type="NCBI Taxonomy" id="218843"/>
    <lineage>
        <taxon>Eukaryota</taxon>
        <taxon>Viridiplantae</taxon>
        <taxon>Streptophyta</taxon>
        <taxon>Embryophyta</taxon>
        <taxon>Tracheophyta</taxon>
        <taxon>Spermatophyta</taxon>
        <taxon>Magnoliopsida</taxon>
        <taxon>eudicotyledons</taxon>
        <taxon>Gunneridae</taxon>
        <taxon>Pentapetalae</taxon>
        <taxon>rosids</taxon>
        <taxon>fabids</taxon>
        <taxon>Malpighiales</taxon>
        <taxon>Passifloraceae</taxon>
        <taxon>Turnera</taxon>
    </lineage>
</organism>
<dbReference type="SUPFAM" id="SSF49599">
    <property type="entry name" value="TRAF domain-like"/>
    <property type="match status" value="2"/>
</dbReference>
<dbReference type="InterPro" id="IPR002083">
    <property type="entry name" value="MATH/TRAF_dom"/>
</dbReference>
<sequence>MGSEALNGALPLGTKRKYDGAGHVKKETEEEDLHIWGTNRFRKVPPTDYVLKIESFSLLLESGMERFDTQYFESGGNKWKLSLHPGKKADVGGHISLSLAIEQPSASTPSWEVNVNVKFFVLDQIRGQYLMIPDAYGQERRFDWLKLEWCFPNLMSHDTFNDPSKGYLVNDCCVFGVELLGNTRQVETFSRVKQSGNLIRNWSGGGLFSWKIDNFSTINTYSLDSPVFTVGGKQWKLRFFPKGEGRSDGKHLSITFLLVNGTPVGDISAHYWLRLKDQISDNHIAYQVDAVFGKSKKYGSAHPNYMLFDDLKAAGSGYIVNDSIVIEAELSQISTA</sequence>
<dbReference type="PROSITE" id="PS50144">
    <property type="entry name" value="MATH"/>
    <property type="match status" value="2"/>
</dbReference>
<evidence type="ECO:0000313" key="3">
    <source>
        <dbReference type="Proteomes" id="UP001141552"/>
    </source>
</evidence>
<dbReference type="OrthoDB" id="1743416at2759"/>